<reference evidence="3" key="1">
    <citation type="submission" date="2022-08" db="EMBL/GenBank/DDBJ databases">
        <title>Novel Bdellovibrio Species Isolated from Svalbard: Designation Bdellovibrio svalbardensis.</title>
        <authorList>
            <person name="Mitchell R.J."/>
            <person name="Choi S.Y."/>
        </authorList>
    </citation>
    <scope>NUCLEOTIDE SEQUENCE</scope>
    <source>
        <strain evidence="3">PAP01</strain>
    </source>
</reference>
<comment type="caution">
    <text evidence="3">The sequence shown here is derived from an EMBL/GenBank/DDBJ whole genome shotgun (WGS) entry which is preliminary data.</text>
</comment>
<organism evidence="3 4">
    <name type="scientific">Bdellovibrio svalbardensis</name>
    <dbReference type="NCBI Taxonomy" id="2972972"/>
    <lineage>
        <taxon>Bacteria</taxon>
        <taxon>Pseudomonadati</taxon>
        <taxon>Bdellovibrionota</taxon>
        <taxon>Bdellovibrionia</taxon>
        <taxon>Bdellovibrionales</taxon>
        <taxon>Pseudobdellovibrionaceae</taxon>
        <taxon>Bdellovibrio</taxon>
    </lineage>
</organism>
<evidence type="ECO:0000256" key="2">
    <source>
        <dbReference type="SAM" id="MobiDB-lite"/>
    </source>
</evidence>
<feature type="compositionally biased region" description="Acidic residues" evidence="2">
    <location>
        <begin position="99"/>
        <end position="110"/>
    </location>
</feature>
<protein>
    <submittedName>
        <fullName evidence="3">Uncharacterized protein</fullName>
    </submittedName>
</protein>
<sequence>MSKKNKNSSAAENLIESLMDDLKEIQSESSYNDGGNGNILMSSGEDENDFSGMPLEADDHRVDGTNSGSNNLWDSLEKDIGVKIEKEIDASEFTGGAESEYDAADNDGYESSDSGALDLSAPEGFGDLPASERFMSLPSAEEEKYSGPSSDPGYQSADDLFSPPPAYTYESASDDEATRPVGSPGAGSAGGEDKTISIQQDLNLTSSLATGAEDKTLAVDGFANARLGARKNVDVDVKVSVGNFRGSSRTGAANVLTSVDASLAQAENLKLAQQRILELEKETEHLRAENEELASAGEIIRSRTDELSVRISSLEKEKEEVRESAHSEILILKGNLQYKENEVAKARIKVDELETRLKSDFKKIRVRERELENRLELLRAEKAALVRSKDEYILDQKRKIDQLSQELDNYRKKCLELNKTLEANQDQFKRTERALRLALTNLEVKEENLTPFKKAE</sequence>
<feature type="region of interest" description="Disordered" evidence="2">
    <location>
        <begin position="88"/>
        <end position="193"/>
    </location>
</feature>
<keyword evidence="4" id="KW-1185">Reference proteome</keyword>
<dbReference type="RefSeq" id="WP_277578306.1">
    <property type="nucleotide sequence ID" value="NZ_JANRMI010000003.1"/>
</dbReference>
<keyword evidence="1" id="KW-0175">Coiled coil</keyword>
<dbReference type="EMBL" id="JANRMI010000003">
    <property type="protein sequence ID" value="MDG0816828.1"/>
    <property type="molecule type" value="Genomic_DNA"/>
</dbReference>
<feature type="region of interest" description="Disordered" evidence="2">
    <location>
        <begin position="25"/>
        <end position="73"/>
    </location>
</feature>
<name>A0ABT6DNX3_9BACT</name>
<feature type="coiled-coil region" evidence="1">
    <location>
        <begin position="262"/>
        <end position="427"/>
    </location>
</feature>
<proteinExistence type="predicted"/>
<accession>A0ABT6DNX3</accession>
<evidence type="ECO:0000313" key="4">
    <source>
        <dbReference type="Proteomes" id="UP001152321"/>
    </source>
</evidence>
<evidence type="ECO:0000256" key="1">
    <source>
        <dbReference type="SAM" id="Coils"/>
    </source>
</evidence>
<evidence type="ECO:0000313" key="3">
    <source>
        <dbReference type="EMBL" id="MDG0816828.1"/>
    </source>
</evidence>
<gene>
    <name evidence="3" type="ORF">NWE73_10660</name>
</gene>
<feature type="compositionally biased region" description="Polar residues" evidence="2">
    <location>
        <begin position="64"/>
        <end position="73"/>
    </location>
</feature>
<dbReference type="Proteomes" id="UP001152321">
    <property type="component" value="Unassembled WGS sequence"/>
</dbReference>